<dbReference type="AlphaFoldDB" id="W7B3V4"/>
<name>W7B3V4_9LIST</name>
<gene>
    <name evidence="3" type="ORF">MAQA_13121</name>
</gene>
<keyword evidence="4" id="KW-1185">Reference proteome</keyword>
<dbReference type="GO" id="GO:0016757">
    <property type="term" value="F:glycosyltransferase activity"/>
    <property type="evidence" value="ECO:0007669"/>
    <property type="project" value="UniProtKB-KW"/>
</dbReference>
<evidence type="ECO:0000313" key="4">
    <source>
        <dbReference type="Proteomes" id="UP000019246"/>
    </source>
</evidence>
<protein>
    <submittedName>
        <fullName evidence="3">Thymidine phosphorylase</fullName>
    </submittedName>
</protein>
<dbReference type="InterPro" id="IPR036320">
    <property type="entry name" value="Glycosyl_Trfase_fam3_N_dom_sf"/>
</dbReference>
<reference evidence="3 4" key="1">
    <citation type="journal article" date="2014" name="Int. J. Syst. Evol. Microbiol.">
        <title>Listeria floridensis sp. nov., Listeria aquatica sp. nov., Listeria cornellensis sp. nov., Listeria riparia sp. nov. and Listeria grandensis sp. nov., from agricultural and natural environments.</title>
        <authorList>
            <person name="den Bakker H.C."/>
            <person name="Warchocki S."/>
            <person name="Wright E.M."/>
            <person name="Allred A.F."/>
            <person name="Ahlstrom C."/>
            <person name="Manuel C.S."/>
            <person name="Stasiewicz M.J."/>
            <person name="Burrell A."/>
            <person name="Roof S."/>
            <person name="Strawn L."/>
            <person name="Fortes E.D."/>
            <person name="Nightingale K.K."/>
            <person name="Kephart D."/>
            <person name="Wiedmann M."/>
        </authorList>
    </citation>
    <scope>NUCLEOTIDE SEQUENCE [LARGE SCALE GENOMIC DNA]</scope>
    <source>
        <strain evidence="3 4">FSL S10-1188</strain>
    </source>
</reference>
<evidence type="ECO:0000256" key="1">
    <source>
        <dbReference type="ARBA" id="ARBA00022676"/>
    </source>
</evidence>
<comment type="caution">
    <text evidence="3">The sequence shown here is derived from an EMBL/GenBank/DDBJ whole genome shotgun (WGS) entry which is preliminary data.</text>
</comment>
<dbReference type="STRING" id="1265818.MAQA_13121"/>
<keyword evidence="2" id="KW-0808">Transferase</keyword>
<proteinExistence type="predicted"/>
<organism evidence="3 4">
    <name type="scientific">Listeria aquatica FSL S10-1188</name>
    <dbReference type="NCBI Taxonomy" id="1265818"/>
    <lineage>
        <taxon>Bacteria</taxon>
        <taxon>Bacillati</taxon>
        <taxon>Bacillota</taxon>
        <taxon>Bacilli</taxon>
        <taxon>Bacillales</taxon>
        <taxon>Listeriaceae</taxon>
        <taxon>Listeria</taxon>
    </lineage>
</organism>
<evidence type="ECO:0000313" key="3">
    <source>
        <dbReference type="EMBL" id="EUJ17431.1"/>
    </source>
</evidence>
<dbReference type="SUPFAM" id="SSF47648">
    <property type="entry name" value="Nucleoside phosphorylase/phosphoribosyltransferase N-terminal domain"/>
    <property type="match status" value="1"/>
</dbReference>
<keyword evidence="1" id="KW-0328">Glycosyltransferase</keyword>
<evidence type="ECO:0000256" key="2">
    <source>
        <dbReference type="ARBA" id="ARBA00022679"/>
    </source>
</evidence>
<sequence>MRMIDVIDHKRNGGELTDEEIQFFVDGVVNETRLSN</sequence>
<dbReference type="EMBL" id="AOCG01000013">
    <property type="protein sequence ID" value="EUJ17431.1"/>
    <property type="molecule type" value="Genomic_DNA"/>
</dbReference>
<accession>W7B3V4</accession>
<dbReference type="Proteomes" id="UP000019246">
    <property type="component" value="Unassembled WGS sequence"/>
</dbReference>
<dbReference type="Gene3D" id="1.20.970.10">
    <property type="entry name" value="Transferase, Pyrimidine Nucleoside Phosphorylase, Chain C"/>
    <property type="match status" value="1"/>
</dbReference>